<dbReference type="InterPro" id="IPR021067">
    <property type="entry name" value="Glycosyltransferase"/>
</dbReference>
<feature type="compositionally biased region" description="Low complexity" evidence="1">
    <location>
        <begin position="247"/>
        <end position="260"/>
    </location>
</feature>
<dbReference type="InParanoid" id="C1F6S4"/>
<gene>
    <name evidence="2" type="ordered locus">ACP_1582</name>
</gene>
<evidence type="ECO:0008006" key="4">
    <source>
        <dbReference type="Google" id="ProtNLM"/>
    </source>
</evidence>
<dbReference type="SUPFAM" id="SSF53448">
    <property type="entry name" value="Nucleotide-diphospho-sugar transferases"/>
    <property type="match status" value="1"/>
</dbReference>
<accession>C1F6S4</accession>
<dbReference type="PANTHER" id="PTHR34496">
    <property type="entry name" value="GLCNAC TRANSFERASE-RELATED"/>
    <property type="match status" value="1"/>
</dbReference>
<feature type="region of interest" description="Disordered" evidence="1">
    <location>
        <begin position="239"/>
        <end position="264"/>
    </location>
</feature>
<dbReference type="RefSeq" id="WP_015896708.1">
    <property type="nucleotide sequence ID" value="NC_012483.1"/>
</dbReference>
<name>C1F6S4_ACIC5</name>
<dbReference type="CAZy" id="GT60">
    <property type="family name" value="Glycosyltransferase Family 60"/>
</dbReference>
<organism evidence="2 3">
    <name type="scientific">Acidobacterium capsulatum (strain ATCC 51196 / DSM 11244 / BCRC 80197 / JCM 7670 / NBRC 15755 / NCIMB 13165 / 161)</name>
    <dbReference type="NCBI Taxonomy" id="240015"/>
    <lineage>
        <taxon>Bacteria</taxon>
        <taxon>Pseudomonadati</taxon>
        <taxon>Acidobacteriota</taxon>
        <taxon>Terriglobia</taxon>
        <taxon>Terriglobales</taxon>
        <taxon>Acidobacteriaceae</taxon>
        <taxon>Acidobacterium</taxon>
    </lineage>
</organism>
<sequence length="439" mass="49583">MNAETPFIFLSIASYRDPQLVPTIEDCLRKASHPERLRFGICWQHTPEDRPLPFLHDPRFRILDVDSRQSRGACWARAEIMKLWQQEQWYLQIDSHCRFAPGWDERMIQMAAATGSPRPILTAYPAPFKPTHGAESETLADCALQVAFHAFTHDGIPELWPRPLPPAVQARPMRARFLAAGFLFAPGSFVREVPYDPELYFMGEETAMTVRAFTHGYDLFHPHETLLWHDYGRHDAPRHWGDHTADAPAPSTSPAASPSTLWSSLDQTSRRKIHRLLRGEAIEDFGLGTARTLEGYEHYAGLSFRERKAQTYTLSALEPPNPSAQSGWTDAVHDWIVKIVFTRAQLPAGALADPLHWFLGIRDAQGADVYQHRMLPAEIEPLQQKGEQLAVVCEFASETTPASWLLWPLSRSSGWLPALEGRFAPGDVALLQPENSETL</sequence>
<dbReference type="InterPro" id="IPR029044">
    <property type="entry name" value="Nucleotide-diphossugar_trans"/>
</dbReference>
<proteinExistence type="predicted"/>
<dbReference type="eggNOG" id="COG1216">
    <property type="taxonomic scope" value="Bacteria"/>
</dbReference>
<evidence type="ECO:0000256" key="1">
    <source>
        <dbReference type="SAM" id="MobiDB-lite"/>
    </source>
</evidence>
<dbReference type="AlphaFoldDB" id="C1F6S4"/>
<evidence type="ECO:0000313" key="2">
    <source>
        <dbReference type="EMBL" id="ACO31369.1"/>
    </source>
</evidence>
<dbReference type="PANTHER" id="PTHR34496:SF10">
    <property type="entry name" value="GLCNAC TRANSFERASE"/>
    <property type="match status" value="1"/>
</dbReference>
<dbReference type="OrthoDB" id="20930at2"/>
<dbReference type="Pfam" id="PF11397">
    <property type="entry name" value="GlcNAc"/>
    <property type="match status" value="2"/>
</dbReference>
<dbReference type="KEGG" id="aca:ACP_1582"/>
<evidence type="ECO:0000313" key="3">
    <source>
        <dbReference type="Proteomes" id="UP000002207"/>
    </source>
</evidence>
<reference evidence="2 3" key="1">
    <citation type="journal article" date="2009" name="Appl. Environ. Microbiol.">
        <title>Three genomes from the phylum Acidobacteria provide insight into the lifestyles of these microorganisms in soils.</title>
        <authorList>
            <person name="Ward N.L."/>
            <person name="Challacombe J.F."/>
            <person name="Janssen P.H."/>
            <person name="Henrissat B."/>
            <person name="Coutinho P.M."/>
            <person name="Wu M."/>
            <person name="Xie G."/>
            <person name="Haft D.H."/>
            <person name="Sait M."/>
            <person name="Badger J."/>
            <person name="Barabote R.D."/>
            <person name="Bradley B."/>
            <person name="Brettin T.S."/>
            <person name="Brinkac L.M."/>
            <person name="Bruce D."/>
            <person name="Creasy T."/>
            <person name="Daugherty S.C."/>
            <person name="Davidsen T.M."/>
            <person name="DeBoy R.T."/>
            <person name="Detter J.C."/>
            <person name="Dodson R.J."/>
            <person name="Durkin A.S."/>
            <person name="Ganapathy A."/>
            <person name="Gwinn-Giglio M."/>
            <person name="Han C.S."/>
            <person name="Khouri H."/>
            <person name="Kiss H."/>
            <person name="Kothari S.P."/>
            <person name="Madupu R."/>
            <person name="Nelson K.E."/>
            <person name="Nelson W.C."/>
            <person name="Paulsen I."/>
            <person name="Penn K."/>
            <person name="Ren Q."/>
            <person name="Rosovitz M.J."/>
            <person name="Selengut J.D."/>
            <person name="Shrivastava S."/>
            <person name="Sullivan S.A."/>
            <person name="Tapia R."/>
            <person name="Thompson L.S."/>
            <person name="Watkins K.L."/>
            <person name="Yang Q."/>
            <person name="Yu C."/>
            <person name="Zafar N."/>
            <person name="Zhou L."/>
            <person name="Kuske C.R."/>
        </authorList>
    </citation>
    <scope>NUCLEOTIDE SEQUENCE [LARGE SCALE GENOMIC DNA]</scope>
    <source>
        <strain evidence="3">ATCC 51196 / DSM 11244 / BCRC 80197 / JCM 7670 / NBRC 15755 / NCIMB 13165 / 161</strain>
    </source>
</reference>
<dbReference type="Proteomes" id="UP000002207">
    <property type="component" value="Chromosome"/>
</dbReference>
<protein>
    <recommendedName>
        <fullName evidence="4">Glycosyltransferase (GlcNAc)</fullName>
    </recommendedName>
</protein>
<dbReference type="HOGENOM" id="CLU_030155_1_1_0"/>
<dbReference type="STRING" id="240015.ACP_1582"/>
<keyword evidence="3" id="KW-1185">Reference proteome</keyword>
<dbReference type="EMBL" id="CP001472">
    <property type="protein sequence ID" value="ACO31369.1"/>
    <property type="molecule type" value="Genomic_DNA"/>
</dbReference>